<feature type="coiled-coil region" evidence="6">
    <location>
        <begin position="1054"/>
        <end position="1171"/>
    </location>
</feature>
<evidence type="ECO:0000313" key="9">
    <source>
        <dbReference type="Proteomes" id="UP001341840"/>
    </source>
</evidence>
<dbReference type="PANTHER" id="PTHR37739">
    <property type="entry name" value="KINESIN-LIKE PROTEIN KIN-12D"/>
    <property type="match status" value="1"/>
</dbReference>
<dbReference type="EMBL" id="JASCZI010152141">
    <property type="protein sequence ID" value="MED6175505.1"/>
    <property type="molecule type" value="Genomic_DNA"/>
</dbReference>
<keyword evidence="4 6" id="KW-0175">Coiled coil</keyword>
<keyword evidence="1" id="KW-0493">Microtubule</keyword>
<evidence type="ECO:0000256" key="4">
    <source>
        <dbReference type="ARBA" id="ARBA00023054"/>
    </source>
</evidence>
<feature type="coiled-coil region" evidence="6">
    <location>
        <begin position="195"/>
        <end position="274"/>
    </location>
</feature>
<accession>A0ABU6VT16</accession>
<evidence type="ECO:0000256" key="6">
    <source>
        <dbReference type="SAM" id="Coils"/>
    </source>
</evidence>
<feature type="coiled-coil region" evidence="6">
    <location>
        <begin position="53"/>
        <end position="112"/>
    </location>
</feature>
<evidence type="ECO:0000256" key="3">
    <source>
        <dbReference type="ARBA" id="ARBA00022840"/>
    </source>
</evidence>
<reference evidence="8 9" key="1">
    <citation type="journal article" date="2023" name="Plants (Basel)">
        <title>Bridging the Gap: Combining Genomics and Transcriptomics Approaches to Understand Stylosanthes scabra, an Orphan Legume from the Brazilian Caatinga.</title>
        <authorList>
            <person name="Ferreira-Neto J.R.C."/>
            <person name="da Silva M.D."/>
            <person name="Binneck E."/>
            <person name="de Melo N.F."/>
            <person name="da Silva R.H."/>
            <person name="de Melo A.L.T.M."/>
            <person name="Pandolfi V."/>
            <person name="Bustamante F.O."/>
            <person name="Brasileiro-Vidal A.C."/>
            <person name="Benko-Iseppon A.M."/>
        </authorList>
    </citation>
    <scope>NUCLEOTIDE SEQUENCE [LARGE SCALE GENOMIC DNA]</scope>
    <source>
        <tissue evidence="8">Leaves</tissue>
    </source>
</reference>
<keyword evidence="3" id="KW-0067">ATP-binding</keyword>
<proteinExistence type="predicted"/>
<feature type="region of interest" description="Disordered" evidence="7">
    <location>
        <begin position="1382"/>
        <end position="1407"/>
    </location>
</feature>
<keyword evidence="2" id="KW-0547">Nucleotide-binding</keyword>
<evidence type="ECO:0000256" key="2">
    <source>
        <dbReference type="ARBA" id="ARBA00022741"/>
    </source>
</evidence>
<sequence length="1437" mass="163303">MSMRSDSGDEMPASGWGVDFATSNISKTDDFGASLMFAKGNKENSSKELETKFEKMCKDLDDLKLLNEQYKEKWALQLSQKQETEIVCQEVEMETTQTILQLQEEVSNLQLELDKRLYSMAQENTELRNVVAAKEEEIRTHSLEWEKAIFELTTFLLDGSRSLKDACGQVKNISCSFPQVNARISEHIDLAVKNYVEKEETIQQLQSSLEEAQKVVLDMELKLSSLKEATVALSECQQDRNEGTKEVVQLREMLTEKTNMVRMLENEIKCKNNQLCKAIKRADAVFLVVKWLSDSCNVGPVNDVGRDISNPELDVLTRVGSCTITENKDVVNNHILNYLIAQVESAKFDVLEMENALRAFFTNSKTDTAAFQTGVLGLSSAYREVIQELVKDTQDIRKEVRGLKMHHRSSQYTVDLETTANIFQVFTDYHHTLRQIQDQCVEMNKRFHVIQKCIRTEDVPRFLVAGEDIVDADELSADSSSVSELSAESDTNASTSKSEGEAYTYDFNFPGQVSEQVVDLKSDGGIVTLSNDKPSTTSTLVKRPIHCGAAVSSLSKELDATHDSFHGLYVCLSALLKELDDGSCAYPKDLKKEASHLMRLNDDMACKNETEVFSFGDIEHTDGFLTTFMEVHETVKEADITLHALTKALEDSKQLAATWKQVGESLMIERSSLAEEIQKLNSSILHKEQENQLLRDHIHISLLEMSNMVSTLKECFLQVQTDVEKKLMIMYSDILLMGQEMSNFMNRLRSSLEDICSQVVDEGFESFVLYNCWVKELISNVSSSSANNNFQSPWQGELHNLQTVCSDGVEPVQRIGNEFTGKRDQILFIKNTPNEPSLPNVDVINENMALRKELQRKQELLEGLLFDFRLLQESASNSKDIKDQTEKLIFSLSQVRYELGLKTSQLEDILVQNRKLEGSLVDTEKALTMSNYELSLAKESIDELSNQNVELRELLGELYAKKSEAEEQVDEHKEVIKGLEKEIANLTTSLENQSLSLFASIENELRKVIMERDQLHEEVCILNDKLEMASSLVDEKEAIAMEARQESESCKLYAEQKEEEVKILEHSVEELEGTINVLEEKVHEMDEEVGRHRLLNDSLEIELQTLKERLLLVENVPQHAHSDNTSAHPDELISRQLPTITLELQEALNQIKFLEKENAEQDKEIKKCQEYISELVLHAEAQALQYQQKYKCLESMFREVKAESSNSTSMVSTSEKMEKSSIRTRGSSSPFRCISNLVQQMHQEKEQELSAARSRVEELEALAASRLKEVCMLQTRLAAVESMTHDVIRDLLGVKLDITNYAEKENLNLRLQINDLLEERERCISELKTKEADIIDAQIAVQQLQERDQLLSAQNEMLKTDKTNLMRKIAELDDMLKKLLGKQNDQHPSQSSRIQGKGALDSSNNGLNRRLSQAERISRVNQELARYCKSAGNNSHR</sequence>
<feature type="coiled-coil region" evidence="6">
    <location>
        <begin position="1313"/>
        <end position="1382"/>
    </location>
</feature>
<comment type="caution">
    <text evidence="8">The sequence shown here is derived from an EMBL/GenBank/DDBJ whole genome shotgun (WGS) entry which is preliminary data.</text>
</comment>
<feature type="compositionally biased region" description="Low complexity" evidence="7">
    <location>
        <begin position="1205"/>
        <end position="1214"/>
    </location>
</feature>
<gene>
    <name evidence="8" type="ORF">PIB30_078976</name>
</gene>
<dbReference type="PANTHER" id="PTHR37739:SF18">
    <property type="entry name" value="KINESIN-LIKE PROTEIN KIN-12C"/>
    <property type="match status" value="1"/>
</dbReference>
<keyword evidence="9" id="KW-1185">Reference proteome</keyword>
<keyword evidence="5" id="KW-0505">Motor protein</keyword>
<name>A0ABU6VT16_9FABA</name>
<feature type="coiled-coil region" evidence="6">
    <location>
        <begin position="934"/>
        <end position="1018"/>
    </location>
</feature>
<evidence type="ECO:0000313" key="8">
    <source>
        <dbReference type="EMBL" id="MED6175505.1"/>
    </source>
</evidence>
<dbReference type="Proteomes" id="UP001341840">
    <property type="component" value="Unassembled WGS sequence"/>
</dbReference>
<organism evidence="8 9">
    <name type="scientific">Stylosanthes scabra</name>
    <dbReference type="NCBI Taxonomy" id="79078"/>
    <lineage>
        <taxon>Eukaryota</taxon>
        <taxon>Viridiplantae</taxon>
        <taxon>Streptophyta</taxon>
        <taxon>Embryophyta</taxon>
        <taxon>Tracheophyta</taxon>
        <taxon>Spermatophyta</taxon>
        <taxon>Magnoliopsida</taxon>
        <taxon>eudicotyledons</taxon>
        <taxon>Gunneridae</taxon>
        <taxon>Pentapetalae</taxon>
        <taxon>rosids</taxon>
        <taxon>fabids</taxon>
        <taxon>Fabales</taxon>
        <taxon>Fabaceae</taxon>
        <taxon>Papilionoideae</taxon>
        <taxon>50 kb inversion clade</taxon>
        <taxon>dalbergioids sensu lato</taxon>
        <taxon>Dalbergieae</taxon>
        <taxon>Pterocarpus clade</taxon>
        <taxon>Stylosanthes</taxon>
    </lineage>
</organism>
<dbReference type="InterPro" id="IPR044986">
    <property type="entry name" value="KIF15/KIN-12"/>
</dbReference>
<evidence type="ECO:0000256" key="5">
    <source>
        <dbReference type="ARBA" id="ARBA00023175"/>
    </source>
</evidence>
<feature type="region of interest" description="Disordered" evidence="7">
    <location>
        <begin position="1205"/>
        <end position="1227"/>
    </location>
</feature>
<evidence type="ECO:0000256" key="7">
    <source>
        <dbReference type="SAM" id="MobiDB-lite"/>
    </source>
</evidence>
<evidence type="ECO:0000256" key="1">
    <source>
        <dbReference type="ARBA" id="ARBA00022701"/>
    </source>
</evidence>
<protein>
    <submittedName>
        <fullName evidence="8">Uncharacterized protein</fullName>
    </submittedName>
</protein>